<gene>
    <name evidence="1" type="ORF">LEP1GSC195_0353</name>
</gene>
<comment type="caution">
    <text evidence="1">The sequence shown here is derived from an EMBL/GenBank/DDBJ whole genome shotgun (WGS) entry which is preliminary data.</text>
</comment>
<accession>R9A8T2</accession>
<organism evidence="1 2">
    <name type="scientific">Leptospira wolbachii serovar Codice str. CDC</name>
    <dbReference type="NCBI Taxonomy" id="1218599"/>
    <lineage>
        <taxon>Bacteria</taxon>
        <taxon>Pseudomonadati</taxon>
        <taxon>Spirochaetota</taxon>
        <taxon>Spirochaetia</taxon>
        <taxon>Leptospirales</taxon>
        <taxon>Leptospiraceae</taxon>
        <taxon>Leptospira</taxon>
    </lineage>
</organism>
<protein>
    <submittedName>
        <fullName evidence="1">Uncharacterized protein</fullName>
    </submittedName>
</protein>
<evidence type="ECO:0000313" key="1">
    <source>
        <dbReference type="EMBL" id="EOQ98449.1"/>
    </source>
</evidence>
<name>R9A8T2_9LEPT</name>
<dbReference type="AlphaFoldDB" id="R9A8T2"/>
<dbReference type="Proteomes" id="UP000013984">
    <property type="component" value="Unassembled WGS sequence"/>
</dbReference>
<dbReference type="STRING" id="1218599.LEP1GSC195_0353"/>
<keyword evidence="2" id="KW-1185">Reference proteome</keyword>
<proteinExistence type="predicted"/>
<dbReference type="EMBL" id="AOGZ02000001">
    <property type="protein sequence ID" value="EOQ98449.1"/>
    <property type="molecule type" value="Genomic_DNA"/>
</dbReference>
<reference evidence="1" key="1">
    <citation type="submission" date="2013-04" db="EMBL/GenBank/DDBJ databases">
        <authorList>
            <person name="Harkins D.M."/>
            <person name="Durkin A.S."/>
            <person name="Brinkac L.M."/>
            <person name="Haft D.H."/>
            <person name="Selengut J.D."/>
            <person name="Sanka R."/>
            <person name="DePew J."/>
            <person name="Purushe J."/>
            <person name="Galloway R.L."/>
            <person name="Vinetz J.M."/>
            <person name="Sutton G.G."/>
            <person name="Nierman W.C."/>
            <person name="Fouts D.E."/>
        </authorList>
    </citation>
    <scope>NUCLEOTIDE SEQUENCE [LARGE SCALE GENOMIC DNA]</scope>
    <source>
        <strain evidence="1">CDC</strain>
    </source>
</reference>
<sequence>MQNFYKRSIGGGWISTDVIEGKHWEAGLVPHPQIRAG</sequence>
<evidence type="ECO:0000313" key="2">
    <source>
        <dbReference type="Proteomes" id="UP000013984"/>
    </source>
</evidence>